<dbReference type="GO" id="GO:0005829">
    <property type="term" value="C:cytosol"/>
    <property type="evidence" value="ECO:0007669"/>
    <property type="project" value="TreeGrafter"/>
</dbReference>
<dbReference type="InterPro" id="IPR027417">
    <property type="entry name" value="P-loop_NTPase"/>
</dbReference>
<dbReference type="InterPro" id="IPR047041">
    <property type="entry name" value="BipA_GTP-bd_dom"/>
</dbReference>
<dbReference type="Gene3D" id="3.40.50.300">
    <property type="entry name" value="P-loop containing nucleotide triphosphate hydrolases"/>
    <property type="match status" value="1"/>
</dbReference>
<evidence type="ECO:0000313" key="5">
    <source>
        <dbReference type="Proteomes" id="UP000176608"/>
    </source>
</evidence>
<dbReference type="InterPro" id="IPR004161">
    <property type="entry name" value="EFTu-like_2"/>
</dbReference>
<dbReference type="InterPro" id="IPR006298">
    <property type="entry name" value="BipA"/>
</dbReference>
<dbReference type="GO" id="GO:1990904">
    <property type="term" value="C:ribonucleoprotein complex"/>
    <property type="evidence" value="ECO:0007669"/>
    <property type="project" value="TreeGrafter"/>
</dbReference>
<dbReference type="Gene3D" id="3.30.70.870">
    <property type="entry name" value="Elongation Factor G (Translational Gtpase), domain 3"/>
    <property type="match status" value="1"/>
</dbReference>
<keyword evidence="1" id="KW-0342">GTP-binding</keyword>
<dbReference type="STRING" id="1802617.A2886_02800"/>
<dbReference type="CDD" id="cd03691">
    <property type="entry name" value="BipA_TypA_II"/>
    <property type="match status" value="1"/>
</dbReference>
<dbReference type="InterPro" id="IPR047042">
    <property type="entry name" value="BipA_II"/>
</dbReference>
<dbReference type="InterPro" id="IPR035647">
    <property type="entry name" value="EFG_III/V"/>
</dbReference>
<dbReference type="EMBL" id="MEVA01000006">
    <property type="protein sequence ID" value="OGC47681.1"/>
    <property type="molecule type" value="Genomic_DNA"/>
</dbReference>
<dbReference type="CDD" id="cd01891">
    <property type="entry name" value="TypA_BipA"/>
    <property type="match status" value="1"/>
</dbReference>
<dbReference type="InterPro" id="IPR009000">
    <property type="entry name" value="Transl_B-barrel_sf"/>
</dbReference>
<dbReference type="PROSITE" id="PS51722">
    <property type="entry name" value="G_TR_2"/>
    <property type="match status" value="1"/>
</dbReference>
<name>A0A1F4URS5_UNCKA</name>
<dbReference type="Pfam" id="PF21018">
    <property type="entry name" value="BipA_C"/>
    <property type="match status" value="1"/>
</dbReference>
<dbReference type="AlphaFoldDB" id="A0A1F4URS5"/>
<dbReference type="SUPFAM" id="SSF50447">
    <property type="entry name" value="Translation proteins"/>
    <property type="match status" value="1"/>
</dbReference>
<dbReference type="InterPro" id="IPR005225">
    <property type="entry name" value="Small_GTP-bd"/>
</dbReference>
<dbReference type="GO" id="GO:0003924">
    <property type="term" value="F:GTPase activity"/>
    <property type="evidence" value="ECO:0007669"/>
    <property type="project" value="InterPro"/>
</dbReference>
<dbReference type="SUPFAM" id="SSF54980">
    <property type="entry name" value="EF-G C-terminal domain-like"/>
    <property type="match status" value="2"/>
</dbReference>
<dbReference type="Proteomes" id="UP000176608">
    <property type="component" value="Unassembled WGS sequence"/>
</dbReference>
<gene>
    <name evidence="4" type="ORF">A2886_02800</name>
</gene>
<dbReference type="InterPro" id="IPR048876">
    <property type="entry name" value="BipA_C"/>
</dbReference>
<sequence length="606" mass="66603">MKLRNVAIIAHVDHGKTTIVDGLLKQSKTFRENEAFMHQDLIMDSNDQERERGITILAKNIAVSYKGTKINIIDTPGHADFGGEVERTLNMADGALLVVDAQEGPMPQTKFVLKKALELNLKIIVIVNKIDKPNSLVDNTISKISDLFLELVAHEDQLDFPVVYAWGKAGKAWNKVPADPNAPADFAPIFEAIINNVPEPKVDEGAFQMLVTALDWDSYKGKYAIGRIKRGEVKSGQEVTVIKPDGTKKESTAEKVYVNQGLGRVEAEIGIAGDIITLTGIETASIGDTVTDPATPEALPTIKVEEPTLAITIGPNTSPFRGTEGNLLTGTKILERIKRELQTNVAMKFKISEDGKYVLSGRGELHLSVFLETLRREGFEVEVSKPTVITKVIDGIEMEPVEELTVDVDSEYVGAVKSEVGKRRGGLISQEQIHDGSTRLVFEITTRGLLGLRGTLLTLTKGTTVISSIFLKNQKMGPKFQKLRKGVLIASHTGKSITYGLVGAHEKGPVFVEPQVPVYEGMIVGVNGRDEDIELNVCREKQLTNNRSAGEDVIFIPPATEMSLEQKLGFIEDDELLEITPTNLRLRKKILNADMRRRAQRNAKNA</sequence>
<dbReference type="Pfam" id="PF00009">
    <property type="entry name" value="GTP_EFTU"/>
    <property type="match status" value="1"/>
</dbReference>
<evidence type="ECO:0000256" key="1">
    <source>
        <dbReference type="ARBA" id="ARBA00023134"/>
    </source>
</evidence>
<reference evidence="4 5" key="1">
    <citation type="journal article" date="2016" name="Nat. Commun.">
        <title>Thousands of microbial genomes shed light on interconnected biogeochemical processes in an aquifer system.</title>
        <authorList>
            <person name="Anantharaman K."/>
            <person name="Brown C.T."/>
            <person name="Hug L.A."/>
            <person name="Sharon I."/>
            <person name="Castelle C.J."/>
            <person name="Probst A.J."/>
            <person name="Thomas B.C."/>
            <person name="Singh A."/>
            <person name="Wilkins M.J."/>
            <person name="Karaoz U."/>
            <person name="Brodie E.L."/>
            <person name="Williams K.H."/>
            <person name="Hubbard S.S."/>
            <person name="Banfield J.F."/>
        </authorList>
    </citation>
    <scope>NUCLEOTIDE SEQUENCE [LARGE SCALE GENOMIC DNA]</scope>
</reference>
<evidence type="ECO:0000259" key="3">
    <source>
        <dbReference type="PROSITE" id="PS51722"/>
    </source>
</evidence>
<protein>
    <recommendedName>
        <fullName evidence="2">50S ribosomal subunit assembly factor BipA</fullName>
    </recommendedName>
</protein>
<dbReference type="SUPFAM" id="SSF52540">
    <property type="entry name" value="P-loop containing nucleoside triphosphate hydrolases"/>
    <property type="match status" value="1"/>
</dbReference>
<dbReference type="InterPro" id="IPR042116">
    <property type="entry name" value="TypA/BipA_C"/>
</dbReference>
<proteinExistence type="predicted"/>
<dbReference type="Pfam" id="PF03144">
    <property type="entry name" value="GTP_EFTU_D2"/>
    <property type="match status" value="1"/>
</dbReference>
<dbReference type="PROSITE" id="PS00301">
    <property type="entry name" value="G_TR_1"/>
    <property type="match status" value="1"/>
</dbReference>
<dbReference type="Pfam" id="PF00679">
    <property type="entry name" value="EFG_C"/>
    <property type="match status" value="1"/>
</dbReference>
<evidence type="ECO:0000313" key="4">
    <source>
        <dbReference type="EMBL" id="OGC47681.1"/>
    </source>
</evidence>
<dbReference type="GO" id="GO:0005525">
    <property type="term" value="F:GTP binding"/>
    <property type="evidence" value="ECO:0007669"/>
    <property type="project" value="UniProtKB-KW"/>
</dbReference>
<dbReference type="Gene3D" id="2.40.30.10">
    <property type="entry name" value="Translation factors"/>
    <property type="match status" value="1"/>
</dbReference>
<dbReference type="NCBIfam" id="TIGR00231">
    <property type="entry name" value="small_GTP"/>
    <property type="match status" value="1"/>
</dbReference>
<dbReference type="Gene3D" id="3.30.70.240">
    <property type="match status" value="1"/>
</dbReference>
<dbReference type="PRINTS" id="PR00315">
    <property type="entry name" value="ELONGATNFCT"/>
</dbReference>
<dbReference type="Gene3D" id="2.40.50.250">
    <property type="entry name" value="bipa protein"/>
    <property type="match status" value="1"/>
</dbReference>
<organism evidence="4 5">
    <name type="scientific">candidate division WWE3 bacterium RIFCSPHIGHO2_01_FULL_42_13</name>
    <dbReference type="NCBI Taxonomy" id="1802617"/>
    <lineage>
        <taxon>Bacteria</taxon>
        <taxon>Katanobacteria</taxon>
    </lineage>
</organism>
<accession>A0A1F4URS5</accession>
<dbReference type="InterPro" id="IPR000795">
    <property type="entry name" value="T_Tr_GTP-bd_dom"/>
</dbReference>
<feature type="domain" description="Tr-type G" evidence="3">
    <location>
        <begin position="1"/>
        <end position="201"/>
    </location>
</feature>
<dbReference type="NCBIfam" id="TIGR01394">
    <property type="entry name" value="TypA_BipA"/>
    <property type="match status" value="1"/>
</dbReference>
<dbReference type="FunFam" id="3.40.50.300:FF:000055">
    <property type="entry name" value="GTP-binding protein TypA"/>
    <property type="match status" value="1"/>
</dbReference>
<evidence type="ECO:0000256" key="2">
    <source>
        <dbReference type="ARBA" id="ARBA00035722"/>
    </source>
</evidence>
<dbReference type="InterPro" id="IPR000640">
    <property type="entry name" value="EFG_V-like"/>
</dbReference>
<dbReference type="PANTHER" id="PTHR42908">
    <property type="entry name" value="TRANSLATION ELONGATION FACTOR-RELATED"/>
    <property type="match status" value="1"/>
</dbReference>
<dbReference type="PANTHER" id="PTHR42908:SF8">
    <property type="entry name" value="TR-TYPE G DOMAIN-CONTAINING PROTEIN"/>
    <property type="match status" value="1"/>
</dbReference>
<keyword evidence="1" id="KW-0547">Nucleotide-binding</keyword>
<dbReference type="InterPro" id="IPR031157">
    <property type="entry name" value="G_TR_CS"/>
</dbReference>
<comment type="caution">
    <text evidence="4">The sequence shown here is derived from an EMBL/GenBank/DDBJ whole genome shotgun (WGS) entry which is preliminary data.</text>
</comment>